<evidence type="ECO:0000313" key="3">
    <source>
        <dbReference type="Proteomes" id="UP000241365"/>
    </source>
</evidence>
<organism evidence="2 3">
    <name type="scientific">Powai lake megavirus</name>
    <dbReference type="NCBI Taxonomy" id="1842663"/>
    <lineage>
        <taxon>Viruses</taxon>
        <taxon>Varidnaviria</taxon>
        <taxon>Bamfordvirae</taxon>
        <taxon>Nucleocytoviricota</taxon>
        <taxon>Megaviricetes</taxon>
        <taxon>Imitervirales</taxon>
        <taxon>Mimiviridae</taxon>
        <taxon>Megamimivirinae</taxon>
        <taxon>Megavirus</taxon>
        <taxon>Megavirus powaiense</taxon>
    </lineage>
</organism>
<proteinExistence type="predicted"/>
<dbReference type="RefSeq" id="YP_010776629.1">
    <property type="nucleotide sequence ID" value="NC_075034.1"/>
</dbReference>
<dbReference type="Proteomes" id="UP000241365">
    <property type="component" value="Segment"/>
</dbReference>
<evidence type="ECO:0000256" key="1">
    <source>
        <dbReference type="SAM" id="MobiDB-lite"/>
    </source>
</evidence>
<name>A0A167RMJ8_9VIRU</name>
<reference evidence="2 3" key="1">
    <citation type="journal article" date="2016" name="Genome Announc.">
        <title>Complete Genome Sequence of a New Megavirus Family Member Isolated from an Inland Water Lake for the First Time in India.</title>
        <authorList>
            <person name="Chatterjee A."/>
            <person name="Ali F."/>
            <person name="Bange D."/>
            <person name="Kondabagil K."/>
        </authorList>
    </citation>
    <scope>NUCLEOTIDE SEQUENCE [LARGE SCALE GENOMIC DNA]</scope>
    <source>
        <strain evidence="2">1</strain>
    </source>
</reference>
<keyword evidence="3" id="KW-1185">Reference proteome</keyword>
<dbReference type="EMBL" id="KU877344">
    <property type="protein sequence ID" value="ANB50878.1"/>
    <property type="molecule type" value="Genomic_DNA"/>
</dbReference>
<protein>
    <submittedName>
        <fullName evidence="2">Uncharacterized protein</fullName>
    </submittedName>
</protein>
<dbReference type="KEGG" id="vg:80513240"/>
<sequence length="250" mass="28368">MQKNIIIIIYNMDKSVPSQVAWARLLLQEIVHDNGETEYENSSGPVWWGPHDDKSTYLSITDCSGFMNALLKRSYSIPNSDFSDWFGSKRPLASTYYKSIDKQNGFRRISNVNNVKVGDIIAIKFPPGTSRSDDTGHVMLINAEPEKMTNNLESESNYNPRKPPIRNTSRNNISVNEWRVNIIDQTASPHGKYDTRYVNSDEQVSGLGSGYIKLYTDNNGKILGYGWSLNKKSKFIDRSVHPILIGRLDI</sequence>
<dbReference type="GeneID" id="80513240"/>
<feature type="region of interest" description="Disordered" evidence="1">
    <location>
        <begin position="151"/>
        <end position="170"/>
    </location>
</feature>
<accession>A0A167RMJ8</accession>
<evidence type="ECO:0000313" key="2">
    <source>
        <dbReference type="EMBL" id="ANB50878.1"/>
    </source>
</evidence>